<evidence type="ECO:0008006" key="5">
    <source>
        <dbReference type="Google" id="ProtNLM"/>
    </source>
</evidence>
<dbReference type="InterPro" id="IPR007497">
    <property type="entry name" value="SIMPL/DUF541"/>
</dbReference>
<dbReference type="PANTHER" id="PTHR34387:SF1">
    <property type="entry name" value="PERIPLASMIC IMMUNOGENIC PROTEIN"/>
    <property type="match status" value="1"/>
</dbReference>
<dbReference type="RefSeq" id="WP_150278033.1">
    <property type="nucleotide sequence ID" value="NZ_BMFF01000005.1"/>
</dbReference>
<organism evidence="3 4">
    <name type="scientific">Halopseudomonas salina</name>
    <dbReference type="NCBI Taxonomy" id="1323744"/>
    <lineage>
        <taxon>Bacteria</taxon>
        <taxon>Pseudomonadati</taxon>
        <taxon>Pseudomonadota</taxon>
        <taxon>Gammaproteobacteria</taxon>
        <taxon>Pseudomonadales</taxon>
        <taxon>Pseudomonadaceae</taxon>
        <taxon>Halopseudomonas</taxon>
    </lineage>
</organism>
<dbReference type="PANTHER" id="PTHR34387">
    <property type="entry name" value="SLR1258 PROTEIN"/>
    <property type="match status" value="1"/>
</dbReference>
<proteinExistence type="predicted"/>
<dbReference type="Gene3D" id="3.30.70.2970">
    <property type="entry name" value="Protein of unknown function (DUF541), domain 2"/>
    <property type="match status" value="1"/>
</dbReference>
<reference evidence="4" key="1">
    <citation type="journal article" date="2019" name="Int. J. Syst. Evol. Microbiol.">
        <title>The Global Catalogue of Microorganisms (GCM) 10K type strain sequencing project: providing services to taxonomists for standard genome sequencing and annotation.</title>
        <authorList>
            <consortium name="The Broad Institute Genomics Platform"/>
            <consortium name="The Broad Institute Genome Sequencing Center for Infectious Disease"/>
            <person name="Wu L."/>
            <person name="Ma J."/>
        </authorList>
    </citation>
    <scope>NUCLEOTIDE SEQUENCE [LARGE SCALE GENOMIC DNA]</scope>
    <source>
        <strain evidence="4">CGMCC 1.12482</strain>
    </source>
</reference>
<accession>A0ABQ1PWL0</accession>
<comment type="caution">
    <text evidence="3">The sequence shown here is derived from an EMBL/GenBank/DDBJ whole genome shotgun (WGS) entry which is preliminary data.</text>
</comment>
<evidence type="ECO:0000256" key="1">
    <source>
        <dbReference type="SAM" id="MobiDB-lite"/>
    </source>
</evidence>
<protein>
    <recommendedName>
        <fullName evidence="5">DUF541 domain-containing protein</fullName>
    </recommendedName>
</protein>
<dbReference type="Pfam" id="PF04402">
    <property type="entry name" value="SIMPL"/>
    <property type="match status" value="1"/>
</dbReference>
<gene>
    <name evidence="3" type="ORF">GCM10007418_26250</name>
</gene>
<dbReference type="Proteomes" id="UP000638188">
    <property type="component" value="Unassembled WGS sequence"/>
</dbReference>
<evidence type="ECO:0000313" key="3">
    <source>
        <dbReference type="EMBL" id="GGD05967.1"/>
    </source>
</evidence>
<dbReference type="InterPro" id="IPR052022">
    <property type="entry name" value="26kDa_periplasmic_antigen"/>
</dbReference>
<evidence type="ECO:0000256" key="2">
    <source>
        <dbReference type="SAM" id="SignalP"/>
    </source>
</evidence>
<feature type="compositionally biased region" description="Polar residues" evidence="1">
    <location>
        <begin position="78"/>
        <end position="95"/>
    </location>
</feature>
<dbReference type="EMBL" id="BMFF01000005">
    <property type="protein sequence ID" value="GGD05967.1"/>
    <property type="molecule type" value="Genomic_DNA"/>
</dbReference>
<keyword evidence="4" id="KW-1185">Reference proteome</keyword>
<evidence type="ECO:0000313" key="4">
    <source>
        <dbReference type="Proteomes" id="UP000638188"/>
    </source>
</evidence>
<feature type="chain" id="PRO_5046383773" description="DUF541 domain-containing protein" evidence="2">
    <location>
        <begin position="25"/>
        <end position="234"/>
    </location>
</feature>
<feature type="signal peptide" evidence="2">
    <location>
        <begin position="1"/>
        <end position="24"/>
    </location>
</feature>
<keyword evidence="2" id="KW-0732">Signal</keyword>
<sequence>MRKLPFSALLLGLTCALGATQAVANELQYNQVSLRAEVQQAVSHDILTVRMYAQDQGKDASELARRISERLNESLNTARKTENIEVSSGTRSSQPVYDEKGEKIVAWRERGEIVLESTDFAALSTLTGQLMDDLSLADMRFSLSPQARRDTENQLMREAIAAFQARADIAAESLGGNGYRIVNLSLDTQFMQPMAYRGAKMASMADSESIAPSVEGGQADVTLNANGTIEVTMP</sequence>
<feature type="region of interest" description="Disordered" evidence="1">
    <location>
        <begin position="78"/>
        <end position="97"/>
    </location>
</feature>
<dbReference type="Gene3D" id="3.30.110.170">
    <property type="entry name" value="Protein of unknown function (DUF541), domain 1"/>
    <property type="match status" value="1"/>
</dbReference>
<name>A0ABQ1PWL0_9GAMM</name>